<name>A0ABW0IRU9_9HYPH</name>
<dbReference type="EMBL" id="JBHSLW010000010">
    <property type="protein sequence ID" value="MFC5419856.1"/>
    <property type="molecule type" value="Genomic_DNA"/>
</dbReference>
<proteinExistence type="predicted"/>
<comment type="caution">
    <text evidence="1">The sequence shown here is derived from an EMBL/GenBank/DDBJ whole genome shotgun (WGS) entry which is preliminary data.</text>
</comment>
<accession>A0ABW0IRU9</accession>
<reference evidence="2" key="1">
    <citation type="journal article" date="2019" name="Int. J. Syst. Evol. Microbiol.">
        <title>The Global Catalogue of Microorganisms (GCM) 10K type strain sequencing project: providing services to taxonomists for standard genome sequencing and annotation.</title>
        <authorList>
            <consortium name="The Broad Institute Genomics Platform"/>
            <consortium name="The Broad Institute Genome Sequencing Center for Infectious Disease"/>
            <person name="Wu L."/>
            <person name="Ma J."/>
        </authorList>
    </citation>
    <scope>NUCLEOTIDE SEQUENCE [LARGE SCALE GENOMIC DNA]</scope>
    <source>
        <strain evidence="2">NCAIM B.01391</strain>
    </source>
</reference>
<dbReference type="RefSeq" id="WP_377797866.1">
    <property type="nucleotide sequence ID" value="NZ_JBHSLW010000010.1"/>
</dbReference>
<dbReference type="Proteomes" id="UP001596053">
    <property type="component" value="Unassembled WGS sequence"/>
</dbReference>
<evidence type="ECO:0000313" key="2">
    <source>
        <dbReference type="Proteomes" id="UP001596053"/>
    </source>
</evidence>
<sequence length="121" mass="13348">MLNVLAPRDVTLARQLFDERCAWPNAWRPRSITSGCAAGQPQSFGTSSIHLDVLRDLTCIHGHIIPIGYPILEAADELSETRLRKAQEQLLMSARASRCRASRPDPARFGLAAPALDSLRD</sequence>
<protein>
    <submittedName>
        <fullName evidence="1">Uncharacterized protein</fullName>
    </submittedName>
</protein>
<organism evidence="1 2">
    <name type="scientific">Bosea eneae</name>
    <dbReference type="NCBI Taxonomy" id="151454"/>
    <lineage>
        <taxon>Bacteria</taxon>
        <taxon>Pseudomonadati</taxon>
        <taxon>Pseudomonadota</taxon>
        <taxon>Alphaproteobacteria</taxon>
        <taxon>Hyphomicrobiales</taxon>
        <taxon>Boseaceae</taxon>
        <taxon>Bosea</taxon>
    </lineage>
</organism>
<keyword evidence="2" id="KW-1185">Reference proteome</keyword>
<evidence type="ECO:0000313" key="1">
    <source>
        <dbReference type="EMBL" id="MFC5419856.1"/>
    </source>
</evidence>
<gene>
    <name evidence="1" type="ORF">ACFPOB_09800</name>
</gene>